<dbReference type="EMBL" id="CP042435">
    <property type="protein sequence ID" value="QEC69227.1"/>
    <property type="molecule type" value="Genomic_DNA"/>
</dbReference>
<dbReference type="InterPro" id="IPR012349">
    <property type="entry name" value="Split_barrel_FMN-bd"/>
</dbReference>
<sequence>MDEAIKLFIEKQKAATICCVDEQNNPYCFSCFYALIRENDLLVIKSSASSNHVKLLLQKPCVSGTILPEKLNVFPVKGIQFTGMMLQVPGVYAVNAAKEYHKKFPFALAIPGEIYIVRLEAIKMTNSGKIFGEIITWQRNANAVKQW</sequence>
<dbReference type="Proteomes" id="UP000321533">
    <property type="component" value="Chromosome"/>
</dbReference>
<dbReference type="OrthoDB" id="663512at2"/>
<dbReference type="AlphaFoldDB" id="A0A5B8VCG9"/>
<proteinExistence type="predicted"/>
<dbReference type="SUPFAM" id="SSF50475">
    <property type="entry name" value="FMN-binding split barrel"/>
    <property type="match status" value="1"/>
</dbReference>
<dbReference type="Gene3D" id="2.30.110.10">
    <property type="entry name" value="Electron Transport, Fmn-binding Protein, Chain A"/>
    <property type="match status" value="1"/>
</dbReference>
<name>A0A5B8VCG9_9BACT</name>
<evidence type="ECO:0000313" key="2">
    <source>
        <dbReference type="Proteomes" id="UP000321533"/>
    </source>
</evidence>
<evidence type="ECO:0000313" key="1">
    <source>
        <dbReference type="EMBL" id="QEC69227.1"/>
    </source>
</evidence>
<organism evidence="1 2">
    <name type="scientific">Panacibacter ginsenosidivorans</name>
    <dbReference type="NCBI Taxonomy" id="1813871"/>
    <lineage>
        <taxon>Bacteria</taxon>
        <taxon>Pseudomonadati</taxon>
        <taxon>Bacteroidota</taxon>
        <taxon>Chitinophagia</taxon>
        <taxon>Chitinophagales</taxon>
        <taxon>Chitinophagaceae</taxon>
        <taxon>Panacibacter</taxon>
    </lineage>
</organism>
<reference evidence="1 2" key="1">
    <citation type="journal article" date="2016" name="Int. J. Syst. Evol. Microbiol.">
        <title>Panacibacter ginsenosidivorans gen. nov., sp. nov., with ginsenoside converting activity isolated from soil of a ginseng field.</title>
        <authorList>
            <person name="Siddiqi M.Z."/>
            <person name="Muhammad Shafi S."/>
            <person name="Choi K.D."/>
            <person name="Im W.T."/>
        </authorList>
    </citation>
    <scope>NUCLEOTIDE SEQUENCE [LARGE SCALE GENOMIC DNA]</scope>
    <source>
        <strain evidence="1 2">Gsoil1550</strain>
    </source>
</reference>
<dbReference type="RefSeq" id="WP_147192061.1">
    <property type="nucleotide sequence ID" value="NZ_CP042435.1"/>
</dbReference>
<accession>A0A5B8VCG9</accession>
<keyword evidence="2" id="KW-1185">Reference proteome</keyword>
<protein>
    <submittedName>
        <fullName evidence="1">Uncharacterized protein</fullName>
    </submittedName>
</protein>
<dbReference type="KEGG" id="pgin:FRZ67_18625"/>
<gene>
    <name evidence="1" type="ORF">FRZ67_18625</name>
</gene>